<proteinExistence type="predicted"/>
<dbReference type="Proteomes" id="UP000178092">
    <property type="component" value="Unassembled WGS sequence"/>
</dbReference>
<keyword evidence="1" id="KW-0812">Transmembrane</keyword>
<organism evidence="2 3">
    <name type="scientific">Candidatus Wildermuthbacteria bacterium RIFCSPHIGHO2_02_FULL_45_25</name>
    <dbReference type="NCBI Taxonomy" id="1802450"/>
    <lineage>
        <taxon>Bacteria</taxon>
        <taxon>Candidatus Wildermuthiibacteriota</taxon>
    </lineage>
</organism>
<keyword evidence="1" id="KW-0472">Membrane</keyword>
<dbReference type="EMBL" id="MHTV01000006">
    <property type="protein sequence ID" value="OHA67683.1"/>
    <property type="molecule type" value="Genomic_DNA"/>
</dbReference>
<name>A0A1G2R4D5_9BACT</name>
<keyword evidence="1" id="KW-1133">Transmembrane helix</keyword>
<gene>
    <name evidence="2" type="ORF">A3C04_02085</name>
</gene>
<evidence type="ECO:0000313" key="3">
    <source>
        <dbReference type="Proteomes" id="UP000178092"/>
    </source>
</evidence>
<evidence type="ECO:0008006" key="4">
    <source>
        <dbReference type="Google" id="ProtNLM"/>
    </source>
</evidence>
<dbReference type="InterPro" id="IPR012902">
    <property type="entry name" value="N_methyl_site"/>
</dbReference>
<evidence type="ECO:0000313" key="2">
    <source>
        <dbReference type="EMBL" id="OHA67683.1"/>
    </source>
</evidence>
<dbReference type="Pfam" id="PF07963">
    <property type="entry name" value="N_methyl"/>
    <property type="match status" value="1"/>
</dbReference>
<comment type="caution">
    <text evidence="2">The sequence shown here is derived from an EMBL/GenBank/DDBJ whole genome shotgun (WGS) entry which is preliminary data.</text>
</comment>
<evidence type="ECO:0000256" key="1">
    <source>
        <dbReference type="SAM" id="Phobius"/>
    </source>
</evidence>
<dbReference type="AlphaFoldDB" id="A0A1G2R4D5"/>
<reference evidence="2 3" key="1">
    <citation type="journal article" date="2016" name="Nat. Commun.">
        <title>Thousands of microbial genomes shed light on interconnected biogeochemical processes in an aquifer system.</title>
        <authorList>
            <person name="Anantharaman K."/>
            <person name="Brown C.T."/>
            <person name="Hug L.A."/>
            <person name="Sharon I."/>
            <person name="Castelle C.J."/>
            <person name="Probst A.J."/>
            <person name="Thomas B.C."/>
            <person name="Singh A."/>
            <person name="Wilkins M.J."/>
            <person name="Karaoz U."/>
            <person name="Brodie E.L."/>
            <person name="Williams K.H."/>
            <person name="Hubbard S.S."/>
            <person name="Banfield J.F."/>
        </authorList>
    </citation>
    <scope>NUCLEOTIDE SEQUENCE [LARGE SCALE GENOMIC DNA]</scope>
</reference>
<accession>A0A1G2R4D5</accession>
<feature type="transmembrane region" description="Helical" evidence="1">
    <location>
        <begin position="12"/>
        <end position="30"/>
    </location>
</feature>
<sequence>MKGFTLVETLIYLAIVGMVMGSLISFGLSLSQAREKTFAQQEVQANMRFVLDIMGRAIRESDGVDEENSIFESDAGRIQLFSAEASKNPIVLLLDTAENTVFIQEGMLVPVRLTSDEVNITRLIFENRTVEGSSKETIGIEIEMGYGNDLLNTRREARTSVNIRR</sequence>
<protein>
    <recommendedName>
        <fullName evidence="4">General secretion pathway GspH domain-containing protein</fullName>
    </recommendedName>
</protein>